<dbReference type="PANTHER" id="PTHR23502:SF68">
    <property type="entry name" value="MULTIDRUG TRANSPORTER, PUTATIVE (AFU_ORTHOLOGUE AFUA_3G01120)-RELATED"/>
    <property type="match status" value="1"/>
</dbReference>
<keyword evidence="4 6" id="KW-1133">Transmembrane helix</keyword>
<comment type="similarity">
    <text evidence="2">Belongs to the major facilitator superfamily.</text>
</comment>
<evidence type="ECO:0000256" key="2">
    <source>
        <dbReference type="ARBA" id="ARBA00008335"/>
    </source>
</evidence>
<keyword evidence="3 6" id="KW-0812">Transmembrane</keyword>
<dbReference type="EMBL" id="KZ613942">
    <property type="protein sequence ID" value="PMD43141.1"/>
    <property type="molecule type" value="Genomic_DNA"/>
</dbReference>
<comment type="subcellular location">
    <subcellularLocation>
        <location evidence="1">Membrane</location>
        <topology evidence="1">Multi-pass membrane protein</topology>
    </subcellularLocation>
</comment>
<feature type="transmembrane region" description="Helical" evidence="6">
    <location>
        <begin position="314"/>
        <end position="334"/>
    </location>
</feature>
<keyword evidence="5 6" id="KW-0472">Membrane</keyword>
<name>A0A2J6RX98_HYAVF</name>
<feature type="transmembrane region" description="Helical" evidence="6">
    <location>
        <begin position="112"/>
        <end position="131"/>
    </location>
</feature>
<dbReference type="STRING" id="1149755.A0A2J6RX98"/>
<evidence type="ECO:0000256" key="4">
    <source>
        <dbReference type="ARBA" id="ARBA00022989"/>
    </source>
</evidence>
<dbReference type="GO" id="GO:0016020">
    <property type="term" value="C:membrane"/>
    <property type="evidence" value="ECO:0007669"/>
    <property type="project" value="UniProtKB-SubCell"/>
</dbReference>
<feature type="transmembrane region" description="Helical" evidence="6">
    <location>
        <begin position="378"/>
        <end position="400"/>
    </location>
</feature>
<dbReference type="Gene3D" id="1.20.1250.20">
    <property type="entry name" value="MFS general substrate transporter like domains"/>
    <property type="match status" value="1"/>
</dbReference>
<evidence type="ECO:0000256" key="6">
    <source>
        <dbReference type="SAM" id="Phobius"/>
    </source>
</evidence>
<protein>
    <submittedName>
        <fullName evidence="8">MFS general substrate transporter</fullName>
    </submittedName>
</protein>
<feature type="transmembrane region" description="Helical" evidence="6">
    <location>
        <begin position="43"/>
        <end position="67"/>
    </location>
</feature>
<feature type="transmembrane region" description="Helical" evidence="6">
    <location>
        <begin position="79"/>
        <end position="100"/>
    </location>
</feature>
<dbReference type="Proteomes" id="UP000235786">
    <property type="component" value="Unassembled WGS sequence"/>
</dbReference>
<dbReference type="OrthoDB" id="5296287at2759"/>
<dbReference type="InterPro" id="IPR011701">
    <property type="entry name" value="MFS"/>
</dbReference>
<evidence type="ECO:0000259" key="7">
    <source>
        <dbReference type="PROSITE" id="PS50850"/>
    </source>
</evidence>
<dbReference type="SUPFAM" id="SSF103473">
    <property type="entry name" value="MFS general substrate transporter"/>
    <property type="match status" value="1"/>
</dbReference>
<evidence type="ECO:0000313" key="8">
    <source>
        <dbReference type="EMBL" id="PMD43141.1"/>
    </source>
</evidence>
<gene>
    <name evidence="8" type="ORF">L207DRAFT_542509</name>
</gene>
<feature type="transmembrane region" description="Helical" evidence="6">
    <location>
        <begin position="137"/>
        <end position="159"/>
    </location>
</feature>
<dbReference type="PANTHER" id="PTHR23502">
    <property type="entry name" value="MAJOR FACILITATOR SUPERFAMILY"/>
    <property type="match status" value="1"/>
</dbReference>
<feature type="transmembrane region" description="Helical" evidence="6">
    <location>
        <begin position="446"/>
        <end position="469"/>
    </location>
</feature>
<keyword evidence="9" id="KW-1185">Reference proteome</keyword>
<organism evidence="8 9">
    <name type="scientific">Hyaloscypha variabilis (strain UAMH 11265 / GT02V1 / F)</name>
    <name type="common">Meliniomyces variabilis</name>
    <dbReference type="NCBI Taxonomy" id="1149755"/>
    <lineage>
        <taxon>Eukaryota</taxon>
        <taxon>Fungi</taxon>
        <taxon>Dikarya</taxon>
        <taxon>Ascomycota</taxon>
        <taxon>Pezizomycotina</taxon>
        <taxon>Leotiomycetes</taxon>
        <taxon>Helotiales</taxon>
        <taxon>Hyaloscyphaceae</taxon>
        <taxon>Hyaloscypha</taxon>
        <taxon>Hyaloscypha variabilis</taxon>
    </lineage>
</organism>
<feature type="domain" description="Major facilitator superfamily (MFS) profile" evidence="7">
    <location>
        <begin position="45"/>
        <end position="472"/>
    </location>
</feature>
<feature type="transmembrane region" description="Helical" evidence="6">
    <location>
        <begin position="267"/>
        <end position="294"/>
    </location>
</feature>
<reference evidence="8 9" key="1">
    <citation type="submission" date="2016-04" db="EMBL/GenBank/DDBJ databases">
        <title>A degradative enzymes factory behind the ericoid mycorrhizal symbiosis.</title>
        <authorList>
            <consortium name="DOE Joint Genome Institute"/>
            <person name="Martino E."/>
            <person name="Morin E."/>
            <person name="Grelet G."/>
            <person name="Kuo A."/>
            <person name="Kohler A."/>
            <person name="Daghino S."/>
            <person name="Barry K."/>
            <person name="Choi C."/>
            <person name="Cichocki N."/>
            <person name="Clum A."/>
            <person name="Copeland A."/>
            <person name="Hainaut M."/>
            <person name="Haridas S."/>
            <person name="Labutti K."/>
            <person name="Lindquist E."/>
            <person name="Lipzen A."/>
            <person name="Khouja H.-R."/>
            <person name="Murat C."/>
            <person name="Ohm R."/>
            <person name="Olson A."/>
            <person name="Spatafora J."/>
            <person name="Veneault-Fourrey C."/>
            <person name="Henrissat B."/>
            <person name="Grigoriev I."/>
            <person name="Martin F."/>
            <person name="Perotto S."/>
        </authorList>
    </citation>
    <scope>NUCLEOTIDE SEQUENCE [LARGE SCALE GENOMIC DNA]</scope>
    <source>
        <strain evidence="8 9">F</strain>
    </source>
</reference>
<dbReference type="InterPro" id="IPR036259">
    <property type="entry name" value="MFS_trans_sf"/>
</dbReference>
<dbReference type="CDD" id="cd17323">
    <property type="entry name" value="MFS_Tpo1_MDR_like"/>
    <property type="match status" value="1"/>
</dbReference>
<dbReference type="GO" id="GO:0022857">
    <property type="term" value="F:transmembrane transporter activity"/>
    <property type="evidence" value="ECO:0007669"/>
    <property type="project" value="InterPro"/>
</dbReference>
<dbReference type="InterPro" id="IPR020846">
    <property type="entry name" value="MFS_dom"/>
</dbReference>
<feature type="transmembrane region" description="Helical" evidence="6">
    <location>
        <begin position="171"/>
        <end position="194"/>
    </location>
</feature>
<evidence type="ECO:0000313" key="9">
    <source>
        <dbReference type="Proteomes" id="UP000235786"/>
    </source>
</evidence>
<evidence type="ECO:0000256" key="1">
    <source>
        <dbReference type="ARBA" id="ARBA00004141"/>
    </source>
</evidence>
<evidence type="ECO:0000256" key="3">
    <source>
        <dbReference type="ARBA" id="ARBA00022692"/>
    </source>
</evidence>
<dbReference type="AlphaFoldDB" id="A0A2J6RX98"/>
<sequence length="480" mass="52164">MSFDGALGGGDSLHEGTASEFVVDWDGENDPANPMNWPKNKRILQVVFASAITMVTSLAATMVAPGIAQIMEDFHTTNVQIGTLAVSIYLLGFAVGPLIIAPLSELYGRLPAYHVCNLFWMVFTVACAVSTNMPMFVVFRFLAGSAGSCPLTIGGGTVVDVMPQQSRGAAMSIFAIGPLLGPVLGPIAGGFLAQAEGWRWVFWVLTITIGILGTSGMIFMRETFANVLLERKAALLRKKHNNPNYVSKFDTGLSSITLLRHAIVRPFIMLFMSPVVVILSTYTAIVFAYLFLLFTTFPKVFEEQYHWSGGVEGLAYIGIGVGLVSALVAFSFLSDWLLKKQAGDGPMKPEHRLPVMKWTVFLVPIGLFWYGWSAQAETFWLVPIMGTALIGAGAFCTFMPTQTYLVDCYGKYAASALAANTVLRSILGCILPLAGPTMYSKLGLGWGNSLLGFVALAFSPVPFIFFIYGERIRQRFAVKL</sequence>
<evidence type="ECO:0000256" key="5">
    <source>
        <dbReference type="ARBA" id="ARBA00023136"/>
    </source>
</evidence>
<accession>A0A2J6RX98</accession>
<dbReference type="PROSITE" id="PS50850">
    <property type="entry name" value="MFS"/>
    <property type="match status" value="1"/>
</dbReference>
<dbReference type="Pfam" id="PF07690">
    <property type="entry name" value="MFS_1"/>
    <property type="match status" value="1"/>
</dbReference>
<proteinExistence type="inferred from homology"/>
<dbReference type="FunFam" id="1.20.1250.20:FF:000011">
    <property type="entry name" value="MFS multidrug transporter, putative"/>
    <property type="match status" value="1"/>
</dbReference>
<feature type="transmembrane region" description="Helical" evidence="6">
    <location>
        <begin position="200"/>
        <end position="220"/>
    </location>
</feature>
<feature type="transmembrane region" description="Helical" evidence="6">
    <location>
        <begin position="355"/>
        <end position="372"/>
    </location>
</feature>